<evidence type="ECO:0000256" key="1">
    <source>
        <dbReference type="ARBA" id="ARBA00004561"/>
    </source>
</evidence>
<dbReference type="AlphaFoldDB" id="A0AA37ZBC2"/>
<dbReference type="InterPro" id="IPR050263">
    <property type="entry name" value="Bact_Fimbrial_Adh_Pro"/>
</dbReference>
<dbReference type="EMBL" id="DACUGV010000004">
    <property type="protein sequence ID" value="HAT7593170.1"/>
    <property type="molecule type" value="Genomic_DNA"/>
</dbReference>
<organism evidence="7 8">
    <name type="scientific">Citrobacter werkmanii</name>
    <dbReference type="NCBI Taxonomy" id="67827"/>
    <lineage>
        <taxon>Bacteria</taxon>
        <taxon>Pseudomonadati</taxon>
        <taxon>Pseudomonadota</taxon>
        <taxon>Gammaproteobacteria</taxon>
        <taxon>Enterobacterales</taxon>
        <taxon>Enterobacteriaceae</taxon>
        <taxon>Citrobacter</taxon>
        <taxon>Citrobacter freundii complex</taxon>
    </lineage>
</organism>
<sequence>MKKKIIALSTVFSAVLLSTSAFALDGGQVDFAGLVSDNTCTPHVNGGSQDGQVQLNTAQTSAIAADPGVQSSAVGIQPEPFYITVDCGTTNENTKAHLSMASTFFSNSNGTLNNDDSITNPATGVNLAIHQVDSSGSALTYTQVKVNDASDIHDTTFDADGVATFNFVVSYVKQSGAVPVTAGYVKSNTAYTLTYN</sequence>
<gene>
    <name evidence="7" type="ORF">JAW44_002935</name>
</gene>
<feature type="signal peptide" evidence="5">
    <location>
        <begin position="1"/>
        <end position="23"/>
    </location>
</feature>
<dbReference type="InterPro" id="IPR000259">
    <property type="entry name" value="Adhesion_dom_fimbrial"/>
</dbReference>
<dbReference type="PANTHER" id="PTHR33420">
    <property type="entry name" value="FIMBRIAL SUBUNIT ELFA-RELATED"/>
    <property type="match status" value="1"/>
</dbReference>
<comment type="caution">
    <text evidence="7">The sequence shown here is derived from an EMBL/GenBank/DDBJ whole genome shotgun (WGS) entry which is preliminary data.</text>
</comment>
<protein>
    <submittedName>
        <fullName evidence="7">Fimbrial protein</fullName>
    </submittedName>
</protein>
<keyword evidence="4" id="KW-0281">Fimbrium</keyword>
<evidence type="ECO:0000259" key="6">
    <source>
        <dbReference type="Pfam" id="PF00419"/>
    </source>
</evidence>
<dbReference type="Proteomes" id="UP000867745">
    <property type="component" value="Unassembled WGS sequence"/>
</dbReference>
<evidence type="ECO:0000256" key="4">
    <source>
        <dbReference type="ARBA" id="ARBA00023263"/>
    </source>
</evidence>
<dbReference type="PANTHER" id="PTHR33420:SF3">
    <property type="entry name" value="FIMBRIAL SUBUNIT ELFA"/>
    <property type="match status" value="1"/>
</dbReference>
<dbReference type="RefSeq" id="WP_042312226.1">
    <property type="nucleotide sequence ID" value="NZ_CP084372.1"/>
</dbReference>
<dbReference type="GO" id="GO:0009289">
    <property type="term" value="C:pilus"/>
    <property type="evidence" value="ECO:0007669"/>
    <property type="project" value="UniProtKB-SubCell"/>
</dbReference>
<proteinExistence type="inferred from homology"/>
<comment type="subcellular location">
    <subcellularLocation>
        <location evidence="1">Fimbrium</location>
    </subcellularLocation>
</comment>
<evidence type="ECO:0000256" key="3">
    <source>
        <dbReference type="ARBA" id="ARBA00022729"/>
    </source>
</evidence>
<reference evidence="7" key="2">
    <citation type="submission" date="2020-11" db="EMBL/GenBank/DDBJ databases">
        <authorList>
            <consortium name="NCBI Pathogen Detection Project"/>
        </authorList>
    </citation>
    <scope>NUCLEOTIDE SEQUENCE</scope>
    <source>
        <strain evidence="7">RS189</strain>
    </source>
</reference>
<comment type="similarity">
    <text evidence="2">Belongs to the fimbrial protein family.</text>
</comment>
<reference evidence="7" key="1">
    <citation type="journal article" date="2018" name="Genome Biol.">
        <title>SKESA: strategic k-mer extension for scrupulous assemblies.</title>
        <authorList>
            <person name="Souvorov A."/>
            <person name="Agarwala R."/>
            <person name="Lipman D.J."/>
        </authorList>
    </citation>
    <scope>NUCLEOTIDE SEQUENCE</scope>
    <source>
        <strain evidence="7">RS189</strain>
    </source>
</reference>
<evidence type="ECO:0000256" key="5">
    <source>
        <dbReference type="SAM" id="SignalP"/>
    </source>
</evidence>
<dbReference type="Pfam" id="PF00419">
    <property type="entry name" value="Fimbrial"/>
    <property type="match status" value="1"/>
</dbReference>
<dbReference type="Gene3D" id="2.60.40.1090">
    <property type="entry name" value="Fimbrial-type adhesion domain"/>
    <property type="match status" value="1"/>
</dbReference>
<feature type="chain" id="PRO_5041249298" evidence="5">
    <location>
        <begin position="24"/>
        <end position="196"/>
    </location>
</feature>
<accession>A0AA37ZBC2</accession>
<evidence type="ECO:0000313" key="8">
    <source>
        <dbReference type="Proteomes" id="UP000867745"/>
    </source>
</evidence>
<dbReference type="SUPFAM" id="SSF49401">
    <property type="entry name" value="Bacterial adhesins"/>
    <property type="match status" value="1"/>
</dbReference>
<name>A0AA37ZBC2_9ENTR</name>
<dbReference type="GO" id="GO:0043709">
    <property type="term" value="P:cell adhesion involved in single-species biofilm formation"/>
    <property type="evidence" value="ECO:0007669"/>
    <property type="project" value="TreeGrafter"/>
</dbReference>
<dbReference type="InterPro" id="IPR036937">
    <property type="entry name" value="Adhesion_dom_fimbrial_sf"/>
</dbReference>
<evidence type="ECO:0000256" key="2">
    <source>
        <dbReference type="ARBA" id="ARBA00006671"/>
    </source>
</evidence>
<dbReference type="InterPro" id="IPR008966">
    <property type="entry name" value="Adhesion_dom_sf"/>
</dbReference>
<keyword evidence="3 5" id="KW-0732">Signal</keyword>
<evidence type="ECO:0000313" key="7">
    <source>
        <dbReference type="EMBL" id="HAT7593170.1"/>
    </source>
</evidence>
<feature type="domain" description="Fimbrial-type adhesion" evidence="6">
    <location>
        <begin position="33"/>
        <end position="195"/>
    </location>
</feature>